<feature type="non-terminal residue" evidence="1">
    <location>
        <position position="107"/>
    </location>
</feature>
<gene>
    <name evidence="1" type="ORF">MYCIT1_LOCUS9451</name>
</gene>
<dbReference type="Proteomes" id="UP001295794">
    <property type="component" value="Unassembled WGS sequence"/>
</dbReference>
<dbReference type="EMBL" id="CAVNYO010000116">
    <property type="protein sequence ID" value="CAK5267164.1"/>
    <property type="molecule type" value="Genomic_DNA"/>
</dbReference>
<evidence type="ECO:0000313" key="1">
    <source>
        <dbReference type="EMBL" id="CAK5267164.1"/>
    </source>
</evidence>
<proteinExistence type="predicted"/>
<feature type="non-terminal residue" evidence="1">
    <location>
        <position position="1"/>
    </location>
</feature>
<sequence>APGGLIPRWLAERSLPARIALVCLLYWLRGAADLTLACTGCDQLHRLVLHLSLAGTRCETAAKLRCVDGSFSLGWRSICLIAPCRAARAWSCLGPGERPDFVSARHC</sequence>
<dbReference type="AlphaFoldDB" id="A0AAD2GZR7"/>
<organism evidence="1 2">
    <name type="scientific">Mycena citricolor</name>
    <dbReference type="NCBI Taxonomy" id="2018698"/>
    <lineage>
        <taxon>Eukaryota</taxon>
        <taxon>Fungi</taxon>
        <taxon>Dikarya</taxon>
        <taxon>Basidiomycota</taxon>
        <taxon>Agaricomycotina</taxon>
        <taxon>Agaricomycetes</taxon>
        <taxon>Agaricomycetidae</taxon>
        <taxon>Agaricales</taxon>
        <taxon>Marasmiineae</taxon>
        <taxon>Mycenaceae</taxon>
        <taxon>Mycena</taxon>
    </lineage>
</organism>
<comment type="caution">
    <text evidence="1">The sequence shown here is derived from an EMBL/GenBank/DDBJ whole genome shotgun (WGS) entry which is preliminary data.</text>
</comment>
<name>A0AAD2GZR7_9AGAR</name>
<accession>A0AAD2GZR7</accession>
<keyword evidence="2" id="KW-1185">Reference proteome</keyword>
<evidence type="ECO:0000313" key="2">
    <source>
        <dbReference type="Proteomes" id="UP001295794"/>
    </source>
</evidence>
<reference evidence="1" key="1">
    <citation type="submission" date="2023-11" db="EMBL/GenBank/DDBJ databases">
        <authorList>
            <person name="De Vega J J."/>
            <person name="De Vega J J."/>
        </authorList>
    </citation>
    <scope>NUCLEOTIDE SEQUENCE</scope>
</reference>
<protein>
    <submittedName>
        <fullName evidence="1">Uncharacterized protein</fullName>
    </submittedName>
</protein>